<reference evidence="12 13" key="1">
    <citation type="submission" date="2022-08" db="EMBL/GenBank/DDBJ databases">
        <authorList>
            <person name="Zeman M."/>
            <person name="Kubasova T."/>
        </authorList>
    </citation>
    <scope>NUCLEOTIDE SEQUENCE [LARGE SCALE GENOMIC DNA]</scope>
    <source>
        <strain evidence="12 13">ET62</strain>
    </source>
</reference>
<evidence type="ECO:0000256" key="9">
    <source>
        <dbReference type="HAMAP-Rule" id="MF_00061"/>
    </source>
</evidence>
<evidence type="ECO:0000259" key="11">
    <source>
        <dbReference type="Pfam" id="PF08544"/>
    </source>
</evidence>
<dbReference type="SUPFAM" id="SSF55060">
    <property type="entry name" value="GHMP Kinase, C-terminal domain"/>
    <property type="match status" value="1"/>
</dbReference>
<dbReference type="Pfam" id="PF00288">
    <property type="entry name" value="GHMP_kinases_N"/>
    <property type="match status" value="1"/>
</dbReference>
<dbReference type="Pfam" id="PF08544">
    <property type="entry name" value="GHMP_kinases_C"/>
    <property type="match status" value="1"/>
</dbReference>
<dbReference type="PIRSF" id="PIRSF010376">
    <property type="entry name" value="IspE"/>
    <property type="match status" value="1"/>
</dbReference>
<name>A0AAW5MWQ2_9BACT</name>
<comment type="caution">
    <text evidence="12">The sequence shown here is derived from an EMBL/GenBank/DDBJ whole genome shotgun (WGS) entry which is preliminary data.</text>
</comment>
<dbReference type="Gene3D" id="3.30.70.890">
    <property type="entry name" value="GHMP kinase, C-terminal domain"/>
    <property type="match status" value="1"/>
</dbReference>
<dbReference type="PANTHER" id="PTHR43527">
    <property type="entry name" value="4-DIPHOSPHOCYTIDYL-2-C-METHYL-D-ERYTHRITOL KINASE, CHLOROPLASTIC"/>
    <property type="match status" value="1"/>
</dbReference>
<keyword evidence="6 9" id="KW-0418">Kinase</keyword>
<dbReference type="Gene3D" id="3.30.230.10">
    <property type="match status" value="1"/>
</dbReference>
<evidence type="ECO:0000256" key="5">
    <source>
        <dbReference type="ARBA" id="ARBA00022741"/>
    </source>
</evidence>
<feature type="active site" evidence="9">
    <location>
        <position position="8"/>
    </location>
</feature>
<proteinExistence type="inferred from homology"/>
<dbReference type="RefSeq" id="WP_022340001.1">
    <property type="nucleotide sequence ID" value="NZ_CAUBSI010000048.1"/>
</dbReference>
<keyword evidence="4 9" id="KW-0808">Transferase</keyword>
<feature type="domain" description="GHMP kinase C-terminal" evidence="11">
    <location>
        <begin position="195"/>
        <end position="259"/>
    </location>
</feature>
<organism evidence="12 13">
    <name type="scientific">Phocaeicola barnesiae</name>
    <dbReference type="NCBI Taxonomy" id="376804"/>
    <lineage>
        <taxon>Bacteria</taxon>
        <taxon>Pseudomonadati</taxon>
        <taxon>Bacteroidota</taxon>
        <taxon>Bacteroidia</taxon>
        <taxon>Bacteroidales</taxon>
        <taxon>Bacteroidaceae</taxon>
        <taxon>Phocaeicola</taxon>
    </lineage>
</organism>
<keyword evidence="5 9" id="KW-0547">Nucleotide-binding</keyword>
<dbReference type="GO" id="GO:0016114">
    <property type="term" value="P:terpenoid biosynthetic process"/>
    <property type="evidence" value="ECO:0007669"/>
    <property type="project" value="UniProtKB-UniRule"/>
</dbReference>
<keyword evidence="13" id="KW-1185">Reference proteome</keyword>
<dbReference type="GO" id="GO:0019288">
    <property type="term" value="P:isopentenyl diphosphate biosynthetic process, methylerythritol 4-phosphate pathway"/>
    <property type="evidence" value="ECO:0007669"/>
    <property type="project" value="UniProtKB-UniRule"/>
</dbReference>
<evidence type="ECO:0000256" key="7">
    <source>
        <dbReference type="ARBA" id="ARBA00022840"/>
    </source>
</evidence>
<keyword evidence="9" id="KW-0414">Isoprene biosynthesis</keyword>
<evidence type="ECO:0000313" key="12">
    <source>
        <dbReference type="EMBL" id="MCR8872871.1"/>
    </source>
</evidence>
<sequence>MITFPNAKINLGLNIVEKRPDGYHNLETIFYPINLQDALEVNRMENSQVPYKLRVSGTAIEGSPEENLVVKAYNLLREKYELAPVDIHLYKHIPMGAGLGGGSADGAFMIKVLNEKFRLGLSIEEMESYAAQLGADCAFFIQNQPVFATGIGNVFERIRLSLASYRLVLVKPNISVSTKEAYANIQPKRPEVSLKEIVQQPVETWATCMKNDFEDNVFKLYPEIAAIKDKMYDLGAVYASMSGSGSAVFGLFKEKIENVDEKFAGYFCRQREMI</sequence>
<protein>
    <recommendedName>
        <fullName evidence="3 9">4-diphosphocytidyl-2-C-methyl-D-erythritol kinase</fullName>
        <shortName evidence="9">CMK</shortName>
        <ecNumber evidence="2 9">2.7.1.148</ecNumber>
    </recommendedName>
    <alternativeName>
        <fullName evidence="8 9">4-(cytidine-5'-diphospho)-2-C-methyl-D-erythritol kinase</fullName>
    </alternativeName>
</protein>
<evidence type="ECO:0000256" key="3">
    <source>
        <dbReference type="ARBA" id="ARBA00017473"/>
    </source>
</evidence>
<feature type="binding site" evidence="9">
    <location>
        <begin position="94"/>
        <end position="104"/>
    </location>
    <ligand>
        <name>ATP</name>
        <dbReference type="ChEBI" id="CHEBI:30616"/>
    </ligand>
</feature>
<dbReference type="Proteomes" id="UP001204579">
    <property type="component" value="Unassembled WGS sequence"/>
</dbReference>
<evidence type="ECO:0000259" key="10">
    <source>
        <dbReference type="Pfam" id="PF00288"/>
    </source>
</evidence>
<dbReference type="InterPro" id="IPR014721">
    <property type="entry name" value="Ribsml_uS5_D2-typ_fold_subgr"/>
</dbReference>
<comment type="similarity">
    <text evidence="1 9">Belongs to the GHMP kinase family. IspE subfamily.</text>
</comment>
<dbReference type="InterPro" id="IPR004424">
    <property type="entry name" value="IspE"/>
</dbReference>
<dbReference type="InterPro" id="IPR006204">
    <property type="entry name" value="GHMP_kinase_N_dom"/>
</dbReference>
<evidence type="ECO:0000256" key="6">
    <source>
        <dbReference type="ARBA" id="ARBA00022777"/>
    </source>
</evidence>
<keyword evidence="7 9" id="KW-0067">ATP-binding</keyword>
<dbReference type="EMBL" id="JANRHJ010000002">
    <property type="protein sequence ID" value="MCR8872871.1"/>
    <property type="molecule type" value="Genomic_DNA"/>
</dbReference>
<evidence type="ECO:0000313" key="13">
    <source>
        <dbReference type="Proteomes" id="UP001204579"/>
    </source>
</evidence>
<accession>A0AAW5MWQ2</accession>
<comment type="catalytic activity">
    <reaction evidence="9">
        <text>4-CDP-2-C-methyl-D-erythritol + ATP = 4-CDP-2-C-methyl-D-erythritol 2-phosphate + ADP + H(+)</text>
        <dbReference type="Rhea" id="RHEA:18437"/>
        <dbReference type="ChEBI" id="CHEBI:15378"/>
        <dbReference type="ChEBI" id="CHEBI:30616"/>
        <dbReference type="ChEBI" id="CHEBI:57823"/>
        <dbReference type="ChEBI" id="CHEBI:57919"/>
        <dbReference type="ChEBI" id="CHEBI:456216"/>
        <dbReference type="EC" id="2.7.1.148"/>
    </reaction>
</comment>
<feature type="domain" description="GHMP kinase N-terminal" evidence="10">
    <location>
        <begin position="67"/>
        <end position="141"/>
    </location>
</feature>
<dbReference type="SUPFAM" id="SSF54211">
    <property type="entry name" value="Ribosomal protein S5 domain 2-like"/>
    <property type="match status" value="1"/>
</dbReference>
<dbReference type="GO" id="GO:0050515">
    <property type="term" value="F:4-(cytidine 5'-diphospho)-2-C-methyl-D-erythritol kinase activity"/>
    <property type="evidence" value="ECO:0007669"/>
    <property type="project" value="UniProtKB-UniRule"/>
</dbReference>
<dbReference type="InterPro" id="IPR013750">
    <property type="entry name" value="GHMP_kinase_C_dom"/>
</dbReference>
<dbReference type="PANTHER" id="PTHR43527:SF2">
    <property type="entry name" value="4-DIPHOSPHOCYTIDYL-2-C-METHYL-D-ERYTHRITOL KINASE, CHLOROPLASTIC"/>
    <property type="match status" value="1"/>
</dbReference>
<evidence type="ECO:0000256" key="2">
    <source>
        <dbReference type="ARBA" id="ARBA00012052"/>
    </source>
</evidence>
<gene>
    <name evidence="9 12" type="primary">ispE</name>
    <name evidence="12" type="ORF">NW209_02355</name>
</gene>
<dbReference type="AlphaFoldDB" id="A0AAW5MWQ2"/>
<dbReference type="InterPro" id="IPR020568">
    <property type="entry name" value="Ribosomal_Su5_D2-typ_SF"/>
</dbReference>
<dbReference type="GO" id="GO:0005524">
    <property type="term" value="F:ATP binding"/>
    <property type="evidence" value="ECO:0007669"/>
    <property type="project" value="UniProtKB-UniRule"/>
</dbReference>
<dbReference type="InterPro" id="IPR036554">
    <property type="entry name" value="GHMP_kinase_C_sf"/>
</dbReference>
<comment type="pathway">
    <text evidence="9">Isoprenoid biosynthesis; isopentenyl diphosphate biosynthesis via DXP pathway; isopentenyl diphosphate from 1-deoxy-D-xylulose 5-phosphate: step 3/6.</text>
</comment>
<evidence type="ECO:0000256" key="8">
    <source>
        <dbReference type="ARBA" id="ARBA00032554"/>
    </source>
</evidence>
<evidence type="ECO:0000256" key="4">
    <source>
        <dbReference type="ARBA" id="ARBA00022679"/>
    </source>
</evidence>
<comment type="function">
    <text evidence="9">Catalyzes the phosphorylation of the position 2 hydroxy group of 4-diphosphocytidyl-2C-methyl-D-erythritol.</text>
</comment>
<dbReference type="EC" id="2.7.1.148" evidence="2 9"/>
<dbReference type="HAMAP" id="MF_00061">
    <property type="entry name" value="IspE"/>
    <property type="match status" value="1"/>
</dbReference>
<dbReference type="NCBIfam" id="TIGR00154">
    <property type="entry name" value="ispE"/>
    <property type="match status" value="1"/>
</dbReference>
<evidence type="ECO:0000256" key="1">
    <source>
        <dbReference type="ARBA" id="ARBA00009684"/>
    </source>
</evidence>
<feature type="active site" evidence="9">
    <location>
        <position position="136"/>
    </location>
</feature>